<dbReference type="SUPFAM" id="SSF140453">
    <property type="entry name" value="EsxAB dimer-like"/>
    <property type="match status" value="1"/>
</dbReference>
<dbReference type="InterPro" id="IPR036689">
    <property type="entry name" value="ESAT-6-like_sf"/>
</dbReference>
<protein>
    <recommendedName>
        <fullName evidence="1">ESAT-6-like protein</fullName>
    </recommendedName>
</protein>
<name>A0AAJ1BBK5_9ACTO</name>
<dbReference type="Gene3D" id="1.10.287.1060">
    <property type="entry name" value="ESAT-6-like"/>
    <property type="match status" value="1"/>
</dbReference>
<dbReference type="Pfam" id="PF06013">
    <property type="entry name" value="WXG100"/>
    <property type="match status" value="1"/>
</dbReference>
<dbReference type="EMBL" id="JAKNHJ010000002">
    <property type="protein sequence ID" value="MCG4617060.1"/>
    <property type="molecule type" value="Genomic_DNA"/>
</dbReference>
<evidence type="ECO:0000256" key="1">
    <source>
        <dbReference type="RuleBase" id="RU362001"/>
    </source>
</evidence>
<dbReference type="NCBIfam" id="TIGR03930">
    <property type="entry name" value="WXG100_ESAT6"/>
    <property type="match status" value="1"/>
</dbReference>
<proteinExistence type="inferred from homology"/>
<dbReference type="Proteomes" id="UP001200537">
    <property type="component" value="Unassembled WGS sequence"/>
</dbReference>
<sequence>MAQFNVDSGQVSAAGAQAAAIAGQLRTDAAAMMAQVQALQGSWTGAAASSFADCATRWRAAQAQMEAALDSIGQALQAASVSYEEAESGAAAMFAG</sequence>
<gene>
    <name evidence="2" type="ORF">L0M99_00930</name>
</gene>
<reference evidence="2" key="1">
    <citation type="submission" date="2022-01" db="EMBL/GenBank/DDBJ databases">
        <title>Collection of gut derived symbiotic bacterial strains cultured from healthy donors.</title>
        <authorList>
            <person name="Lin H."/>
            <person name="Kohout C."/>
            <person name="Waligurski E."/>
            <person name="Pamer E.G."/>
        </authorList>
    </citation>
    <scope>NUCLEOTIDE SEQUENCE</scope>
    <source>
        <strain evidence="2">DFI.7.46</strain>
    </source>
</reference>
<evidence type="ECO:0000313" key="2">
    <source>
        <dbReference type="EMBL" id="MCG4617060.1"/>
    </source>
</evidence>
<dbReference type="InterPro" id="IPR010310">
    <property type="entry name" value="T7SS_ESAT-6-like"/>
</dbReference>
<dbReference type="RefSeq" id="WP_024059522.1">
    <property type="nucleotide sequence ID" value="NZ_JAGZVZ010000004.1"/>
</dbReference>
<dbReference type="AlphaFoldDB" id="A0AAJ1BBK5"/>
<accession>A0AAJ1BBK5</accession>
<comment type="caution">
    <text evidence="2">The sequence shown here is derived from an EMBL/GenBank/DDBJ whole genome shotgun (WGS) entry which is preliminary data.</text>
</comment>
<organism evidence="2 3">
    <name type="scientific">Varibaculum cambriense</name>
    <dbReference type="NCBI Taxonomy" id="184870"/>
    <lineage>
        <taxon>Bacteria</taxon>
        <taxon>Bacillati</taxon>
        <taxon>Actinomycetota</taxon>
        <taxon>Actinomycetes</taxon>
        <taxon>Actinomycetales</taxon>
        <taxon>Actinomycetaceae</taxon>
        <taxon>Varibaculum</taxon>
    </lineage>
</organism>
<evidence type="ECO:0000313" key="3">
    <source>
        <dbReference type="Proteomes" id="UP001200537"/>
    </source>
</evidence>
<comment type="similarity">
    <text evidence="1">Belongs to the WXG100 family.</text>
</comment>